<evidence type="ECO:0000313" key="11">
    <source>
        <dbReference type="EMBL" id="SOC19925.1"/>
    </source>
</evidence>
<evidence type="ECO:0000256" key="6">
    <source>
        <dbReference type="ARBA" id="ARBA00056497"/>
    </source>
</evidence>
<dbReference type="NCBIfam" id="NF001452">
    <property type="entry name" value="PRK00311.1"/>
    <property type="match status" value="1"/>
</dbReference>
<dbReference type="GO" id="GO:0008168">
    <property type="term" value="F:methyltransferase activity"/>
    <property type="evidence" value="ECO:0007669"/>
    <property type="project" value="UniProtKB-KW"/>
</dbReference>
<dbReference type="GO" id="GO:0000287">
    <property type="term" value="F:magnesium ion binding"/>
    <property type="evidence" value="ECO:0007669"/>
    <property type="project" value="TreeGrafter"/>
</dbReference>
<feature type="active site" description="Proton acceptor" evidence="7 8">
    <location>
        <position position="192"/>
    </location>
</feature>
<reference evidence="12" key="1">
    <citation type="submission" date="2017-08" db="EMBL/GenBank/DDBJ databases">
        <authorList>
            <person name="Varghese N."/>
            <person name="Submissions S."/>
        </authorList>
    </citation>
    <scope>NUCLEOTIDE SEQUENCE [LARGE SCALE GENOMIC DNA]</scope>
    <source>
        <strain evidence="12">JC22</strain>
    </source>
</reference>
<dbReference type="PIRSF" id="PIRSF000388">
    <property type="entry name" value="Pantoate_hydroxy_MeTrfase"/>
    <property type="match status" value="1"/>
</dbReference>
<dbReference type="InterPro" id="IPR003700">
    <property type="entry name" value="Pantoate_hydroxy_MeTrfase"/>
</dbReference>
<evidence type="ECO:0000256" key="7">
    <source>
        <dbReference type="HAMAP-Rule" id="MF_00156"/>
    </source>
</evidence>
<dbReference type="HAMAP" id="MF_00156">
    <property type="entry name" value="PanB"/>
    <property type="match status" value="1"/>
</dbReference>
<comment type="cofactor">
    <cofactor evidence="7 10">
        <name>Mg(2+)</name>
        <dbReference type="ChEBI" id="CHEBI:18420"/>
    </cofactor>
    <text evidence="7 10">Binds 1 Mg(2+) ion per subunit.</text>
</comment>
<comment type="similarity">
    <text evidence="2 7">Belongs to the PanB family.</text>
</comment>
<accession>A0A285TDB3</accession>
<keyword evidence="7 10" id="KW-0479">Metal-binding</keyword>
<dbReference type="CDD" id="cd06557">
    <property type="entry name" value="KPHMT-like"/>
    <property type="match status" value="1"/>
</dbReference>
<name>A0A285TDB3_9BACL</name>
<dbReference type="PANTHER" id="PTHR20881">
    <property type="entry name" value="3-METHYL-2-OXOBUTANOATE HYDROXYMETHYLTRANSFERASE"/>
    <property type="match status" value="1"/>
</dbReference>
<evidence type="ECO:0000256" key="10">
    <source>
        <dbReference type="PIRSR" id="PIRSR000388-3"/>
    </source>
</evidence>
<comment type="catalytic activity">
    <reaction evidence="7">
        <text>(6R)-5,10-methylene-5,6,7,8-tetrahydrofolate + 3-methyl-2-oxobutanoate + H2O = 2-dehydropantoate + (6S)-5,6,7,8-tetrahydrofolate</text>
        <dbReference type="Rhea" id="RHEA:11824"/>
        <dbReference type="ChEBI" id="CHEBI:11561"/>
        <dbReference type="ChEBI" id="CHEBI:11851"/>
        <dbReference type="ChEBI" id="CHEBI:15377"/>
        <dbReference type="ChEBI" id="CHEBI:15636"/>
        <dbReference type="ChEBI" id="CHEBI:57453"/>
        <dbReference type="EC" id="2.1.2.11"/>
    </reaction>
</comment>
<keyword evidence="4 7" id="KW-0566">Pantothenate biosynthesis</keyword>
<dbReference type="AlphaFoldDB" id="A0A285TDB3"/>
<dbReference type="NCBIfam" id="TIGR00222">
    <property type="entry name" value="panB"/>
    <property type="match status" value="1"/>
</dbReference>
<evidence type="ECO:0000256" key="4">
    <source>
        <dbReference type="ARBA" id="ARBA00022655"/>
    </source>
</evidence>
<dbReference type="EC" id="2.1.2.11" evidence="7"/>
<comment type="function">
    <text evidence="6 7">Catalyzes the reversible reaction in which hydroxymethyl group from 5,10-methylenetetrahydrofolate is transferred onto alpha-ketoisovalerate to form ketopantoate.</text>
</comment>
<comment type="pathway">
    <text evidence="1 7">Cofactor biosynthesis; (R)-pantothenate biosynthesis; (R)-pantoate from 3-methyl-2-oxobutanoate: step 1/2.</text>
</comment>
<dbReference type="GO" id="GO:0003864">
    <property type="term" value="F:3-methyl-2-oxobutanoate hydroxymethyltransferase activity"/>
    <property type="evidence" value="ECO:0007669"/>
    <property type="project" value="UniProtKB-UniRule"/>
</dbReference>
<dbReference type="InterPro" id="IPR015813">
    <property type="entry name" value="Pyrv/PenolPyrv_kinase-like_dom"/>
</dbReference>
<feature type="binding site" evidence="7 10">
    <location>
        <position position="54"/>
    </location>
    <ligand>
        <name>Mg(2+)</name>
        <dbReference type="ChEBI" id="CHEBI:18420"/>
    </ligand>
</feature>
<evidence type="ECO:0000313" key="12">
    <source>
        <dbReference type="Proteomes" id="UP000219636"/>
    </source>
</evidence>
<dbReference type="EMBL" id="OBMQ01000011">
    <property type="protein sequence ID" value="SOC19925.1"/>
    <property type="molecule type" value="Genomic_DNA"/>
</dbReference>
<dbReference type="PANTHER" id="PTHR20881:SF0">
    <property type="entry name" value="3-METHYL-2-OXOBUTANOATE HYDROXYMETHYLTRANSFERASE"/>
    <property type="match status" value="1"/>
</dbReference>
<comment type="subunit">
    <text evidence="3 7">Homodecamer; pentamer of dimers.</text>
</comment>
<dbReference type="UniPathway" id="UPA00028">
    <property type="reaction ID" value="UER00003"/>
</dbReference>
<dbReference type="Proteomes" id="UP000219636">
    <property type="component" value="Unassembled WGS sequence"/>
</dbReference>
<organism evidence="11 12">
    <name type="scientific">Ureibacillus xyleni</name>
    <dbReference type="NCBI Taxonomy" id="614648"/>
    <lineage>
        <taxon>Bacteria</taxon>
        <taxon>Bacillati</taxon>
        <taxon>Bacillota</taxon>
        <taxon>Bacilli</taxon>
        <taxon>Bacillales</taxon>
        <taxon>Caryophanaceae</taxon>
        <taxon>Ureibacillus</taxon>
    </lineage>
</organism>
<dbReference type="InterPro" id="IPR040442">
    <property type="entry name" value="Pyrv_kinase-like_dom_sf"/>
</dbReference>
<gene>
    <name evidence="7" type="primary">panB</name>
    <name evidence="11" type="ORF">SAMN05880501_11180</name>
</gene>
<proteinExistence type="inferred from homology"/>
<evidence type="ECO:0000256" key="3">
    <source>
        <dbReference type="ARBA" id="ARBA00011424"/>
    </source>
</evidence>
<feature type="binding site" evidence="7 9">
    <location>
        <begin position="54"/>
        <end position="55"/>
    </location>
    <ligand>
        <name>3-methyl-2-oxobutanoate</name>
        <dbReference type="ChEBI" id="CHEBI:11851"/>
    </ligand>
</feature>
<sequence length="289" mass="31464">MFSSYEKEEKIVKSTTDFIKMKEKQEKIVMITAYDYPAAKFSEEAGVDMILVGDSLGMVVLGYDSTMPVTVEDMIHHSKAVRRGAKDTFIVVDMPFGSYHGDVNETLKTAVKMMQETGANALKVEGAGEVLEVIKKLTNAGIPVVAHLGLQPQQSGVLGGYKVQGKTAEQAEQLLKEAKEVEAAGACAVVLECIPHQLTEAVTTQLTIPTIGIGAGPEADGQVLVFHDLLRFGNHHIPKFVESFAFVGDEVERGIKAYTKAVKCNAFPTLQHSFTMKEEELLQIYGGIK</sequence>
<evidence type="ECO:0000256" key="1">
    <source>
        <dbReference type="ARBA" id="ARBA00005033"/>
    </source>
</evidence>
<dbReference type="GO" id="GO:0015940">
    <property type="term" value="P:pantothenate biosynthetic process"/>
    <property type="evidence" value="ECO:0007669"/>
    <property type="project" value="UniProtKB-UniRule"/>
</dbReference>
<dbReference type="Gene3D" id="3.20.20.60">
    <property type="entry name" value="Phosphoenolpyruvate-binding domains"/>
    <property type="match status" value="1"/>
</dbReference>
<evidence type="ECO:0000256" key="8">
    <source>
        <dbReference type="PIRSR" id="PIRSR000388-1"/>
    </source>
</evidence>
<evidence type="ECO:0000256" key="5">
    <source>
        <dbReference type="ARBA" id="ARBA00022679"/>
    </source>
</evidence>
<keyword evidence="5 7" id="KW-0808">Transferase</keyword>
<dbReference type="Pfam" id="PF02548">
    <property type="entry name" value="Pantoate_transf"/>
    <property type="match status" value="1"/>
</dbReference>
<keyword evidence="11" id="KW-0489">Methyltransferase</keyword>
<feature type="binding site" evidence="7 10">
    <location>
        <position position="93"/>
    </location>
    <ligand>
        <name>Mg(2+)</name>
        <dbReference type="ChEBI" id="CHEBI:18420"/>
    </ligand>
</feature>
<dbReference type="SUPFAM" id="SSF51621">
    <property type="entry name" value="Phosphoenolpyruvate/pyruvate domain"/>
    <property type="match status" value="1"/>
</dbReference>
<feature type="binding site" evidence="7 9">
    <location>
        <position position="123"/>
    </location>
    <ligand>
        <name>3-methyl-2-oxobutanoate</name>
        <dbReference type="ChEBI" id="CHEBI:11851"/>
    </ligand>
</feature>
<protein>
    <recommendedName>
        <fullName evidence="7">3-methyl-2-oxobutanoate hydroxymethyltransferase</fullName>
        <ecNumber evidence="7">2.1.2.11</ecNumber>
    </recommendedName>
    <alternativeName>
        <fullName evidence="7">Ketopantoate hydroxymethyltransferase</fullName>
        <shortName evidence="7">KPHMT</shortName>
    </alternativeName>
</protein>
<dbReference type="GO" id="GO:0005737">
    <property type="term" value="C:cytoplasm"/>
    <property type="evidence" value="ECO:0007669"/>
    <property type="project" value="UniProtKB-SubCell"/>
</dbReference>
<keyword evidence="7" id="KW-0963">Cytoplasm</keyword>
<dbReference type="FunFam" id="3.20.20.60:FF:000003">
    <property type="entry name" value="3-methyl-2-oxobutanoate hydroxymethyltransferase"/>
    <property type="match status" value="1"/>
</dbReference>
<dbReference type="GO" id="GO:0032259">
    <property type="term" value="P:methylation"/>
    <property type="evidence" value="ECO:0007669"/>
    <property type="project" value="UniProtKB-KW"/>
</dbReference>
<feature type="binding site" evidence="7 10">
    <location>
        <position position="125"/>
    </location>
    <ligand>
        <name>Mg(2+)</name>
        <dbReference type="ChEBI" id="CHEBI:18420"/>
    </ligand>
</feature>
<keyword evidence="7 10" id="KW-0460">Magnesium</keyword>
<evidence type="ECO:0000256" key="9">
    <source>
        <dbReference type="PIRSR" id="PIRSR000388-2"/>
    </source>
</evidence>
<comment type="subcellular location">
    <subcellularLocation>
        <location evidence="7">Cytoplasm</location>
    </subcellularLocation>
</comment>
<feature type="binding site" evidence="7 9">
    <location>
        <position position="93"/>
    </location>
    <ligand>
        <name>3-methyl-2-oxobutanoate</name>
        <dbReference type="ChEBI" id="CHEBI:11851"/>
    </ligand>
</feature>
<keyword evidence="12" id="KW-1185">Reference proteome</keyword>
<evidence type="ECO:0000256" key="2">
    <source>
        <dbReference type="ARBA" id="ARBA00008676"/>
    </source>
</evidence>